<sequence length="124" mass="13350">MIGFETDLDDLRASSQELQKAADGAGAAHAAVSKQDVAVSDTSPVGRLLPGMFQPDTPFGGTLGMREVANAYEEHRAAVQKMLAKLHESTQQASRALERVAELYESVDEDNRQRVNRAAHGTQG</sequence>
<gene>
    <name evidence="2" type="ORF">CFP75_13740</name>
</gene>
<keyword evidence="3" id="KW-1185">Reference proteome</keyword>
<reference evidence="2 3" key="1">
    <citation type="submission" date="2017-07" db="EMBL/GenBank/DDBJ databases">
        <title>Amycolatopsis alba DSM 44262 Genome sequencing and assembly.</title>
        <authorList>
            <person name="Kaur N."/>
            <person name="Mayilraj S."/>
        </authorList>
    </citation>
    <scope>NUCLEOTIDE SEQUENCE [LARGE SCALE GENOMIC DNA]</scope>
    <source>
        <strain evidence="2 3">DSM 44262</strain>
    </source>
</reference>
<accession>A0A229RXW0</accession>
<proteinExistence type="predicted"/>
<dbReference type="EMBL" id="NMQU01000033">
    <property type="protein sequence ID" value="OXM51502.1"/>
    <property type="molecule type" value="Genomic_DNA"/>
</dbReference>
<dbReference type="AlphaFoldDB" id="A0A229RXW0"/>
<organism evidence="2 3">
    <name type="scientific">Amycolatopsis alba DSM 44262</name>
    <dbReference type="NCBI Taxonomy" id="1125972"/>
    <lineage>
        <taxon>Bacteria</taxon>
        <taxon>Bacillati</taxon>
        <taxon>Actinomycetota</taxon>
        <taxon>Actinomycetes</taxon>
        <taxon>Pseudonocardiales</taxon>
        <taxon>Pseudonocardiaceae</taxon>
        <taxon>Amycolatopsis</taxon>
    </lineage>
</organism>
<dbReference type="OrthoDB" id="3625032at2"/>
<protein>
    <submittedName>
        <fullName evidence="2">Uncharacterized protein</fullName>
    </submittedName>
</protein>
<dbReference type="RefSeq" id="WP_020632661.1">
    <property type="nucleotide sequence ID" value="NZ_KB913032.1"/>
</dbReference>
<dbReference type="Proteomes" id="UP000215563">
    <property type="component" value="Unassembled WGS sequence"/>
</dbReference>
<evidence type="ECO:0000313" key="2">
    <source>
        <dbReference type="EMBL" id="OXM51502.1"/>
    </source>
</evidence>
<name>A0A229RXW0_AMYAL</name>
<evidence type="ECO:0000313" key="3">
    <source>
        <dbReference type="Proteomes" id="UP000215563"/>
    </source>
</evidence>
<comment type="caution">
    <text evidence="2">The sequence shown here is derived from an EMBL/GenBank/DDBJ whole genome shotgun (WGS) entry which is preliminary data.</text>
</comment>
<evidence type="ECO:0000256" key="1">
    <source>
        <dbReference type="SAM" id="MobiDB-lite"/>
    </source>
</evidence>
<feature type="region of interest" description="Disordered" evidence="1">
    <location>
        <begin position="31"/>
        <end position="56"/>
    </location>
</feature>